<dbReference type="PRINTS" id="PR00455">
    <property type="entry name" value="HTHTETR"/>
</dbReference>
<dbReference type="InterPro" id="IPR009057">
    <property type="entry name" value="Homeodomain-like_sf"/>
</dbReference>
<sequence length="204" mass="23770">MQTRAIKTRERILCEASRLFALKGFHDTKLDEVLKATRVTSGAFFHHFSNKDALGFAVIDRHMEQRRLELDRIESEMAPARSDDPLQQVFRRLDAVREMVAHRKLKKGGCVIGNLSMTLADTHPAFRKRLAECFDEMASEFTPHLDEANRQRRKKLRVDTAELARYIVTIIEGALMLSRTQRSQPLLDQHFEYLKEHLRHMLSE</sequence>
<dbReference type="InterPro" id="IPR011075">
    <property type="entry name" value="TetR_C"/>
</dbReference>
<dbReference type="SUPFAM" id="SSF46689">
    <property type="entry name" value="Homeodomain-like"/>
    <property type="match status" value="1"/>
</dbReference>
<evidence type="ECO:0000313" key="7">
    <source>
        <dbReference type="Proteomes" id="UP000316476"/>
    </source>
</evidence>
<dbReference type="GO" id="GO:0003677">
    <property type="term" value="F:DNA binding"/>
    <property type="evidence" value="ECO:0007669"/>
    <property type="project" value="UniProtKB-UniRule"/>
</dbReference>
<evidence type="ECO:0000256" key="3">
    <source>
        <dbReference type="ARBA" id="ARBA00023163"/>
    </source>
</evidence>
<comment type="caution">
    <text evidence="6">The sequence shown here is derived from an EMBL/GenBank/DDBJ whole genome shotgun (WGS) entry which is preliminary data.</text>
</comment>
<dbReference type="PANTHER" id="PTHR47506">
    <property type="entry name" value="TRANSCRIPTIONAL REGULATORY PROTEIN"/>
    <property type="match status" value="1"/>
</dbReference>
<dbReference type="Pfam" id="PF16925">
    <property type="entry name" value="TetR_C_13"/>
    <property type="match status" value="1"/>
</dbReference>
<dbReference type="InterPro" id="IPR001647">
    <property type="entry name" value="HTH_TetR"/>
</dbReference>
<feature type="domain" description="HTH tetR-type" evidence="5">
    <location>
        <begin position="6"/>
        <end position="66"/>
    </location>
</feature>
<evidence type="ECO:0000256" key="2">
    <source>
        <dbReference type="ARBA" id="ARBA00023125"/>
    </source>
</evidence>
<dbReference type="RefSeq" id="WP_146415384.1">
    <property type="nucleotide sequence ID" value="NZ_SJPZ01000002.1"/>
</dbReference>
<organism evidence="6 7">
    <name type="scientific">Crateriforma conspicua</name>
    <dbReference type="NCBI Taxonomy" id="2527996"/>
    <lineage>
        <taxon>Bacteria</taxon>
        <taxon>Pseudomonadati</taxon>
        <taxon>Planctomycetota</taxon>
        <taxon>Planctomycetia</taxon>
        <taxon>Planctomycetales</taxon>
        <taxon>Planctomycetaceae</taxon>
        <taxon>Crateriforma</taxon>
    </lineage>
</organism>
<dbReference type="Gene3D" id="1.10.357.10">
    <property type="entry name" value="Tetracycline Repressor, domain 2"/>
    <property type="match status" value="1"/>
</dbReference>
<dbReference type="PANTHER" id="PTHR47506:SF3">
    <property type="entry name" value="HTH-TYPE TRANSCRIPTIONAL REGULATOR LMRA"/>
    <property type="match status" value="1"/>
</dbReference>
<evidence type="ECO:0000256" key="1">
    <source>
        <dbReference type="ARBA" id="ARBA00023015"/>
    </source>
</evidence>
<accession>A0A5C6FR58</accession>
<proteinExistence type="predicted"/>
<evidence type="ECO:0000259" key="5">
    <source>
        <dbReference type="PROSITE" id="PS50977"/>
    </source>
</evidence>
<dbReference type="Proteomes" id="UP000316476">
    <property type="component" value="Unassembled WGS sequence"/>
</dbReference>
<reference evidence="6 7" key="1">
    <citation type="submission" date="2019-02" db="EMBL/GenBank/DDBJ databases">
        <title>Deep-cultivation of Planctomycetes and their phenomic and genomic characterization uncovers novel biology.</title>
        <authorList>
            <person name="Wiegand S."/>
            <person name="Jogler M."/>
            <person name="Boedeker C."/>
            <person name="Pinto D."/>
            <person name="Vollmers J."/>
            <person name="Rivas-Marin E."/>
            <person name="Kohn T."/>
            <person name="Peeters S.H."/>
            <person name="Heuer A."/>
            <person name="Rast P."/>
            <person name="Oberbeckmann S."/>
            <person name="Bunk B."/>
            <person name="Jeske O."/>
            <person name="Meyerdierks A."/>
            <person name="Storesund J.E."/>
            <person name="Kallscheuer N."/>
            <person name="Luecker S."/>
            <person name="Lage O.M."/>
            <person name="Pohl T."/>
            <person name="Merkel B.J."/>
            <person name="Hornburger P."/>
            <person name="Mueller R.-W."/>
            <person name="Bruemmer F."/>
            <person name="Labrenz M."/>
            <person name="Spormann A.M."/>
            <person name="Op Den Camp H."/>
            <person name="Overmann J."/>
            <person name="Amann R."/>
            <person name="Jetten M.S.M."/>
            <person name="Mascher T."/>
            <person name="Medema M.H."/>
            <person name="Devos D.P."/>
            <person name="Kaster A.-K."/>
            <person name="Ovreas L."/>
            <person name="Rohde M."/>
            <person name="Galperin M.Y."/>
            <person name="Jogler C."/>
        </authorList>
    </citation>
    <scope>NUCLEOTIDE SEQUENCE [LARGE SCALE GENOMIC DNA]</scope>
    <source>
        <strain evidence="6 7">V7</strain>
    </source>
</reference>
<dbReference type="Pfam" id="PF00440">
    <property type="entry name" value="TetR_N"/>
    <property type="match status" value="1"/>
</dbReference>
<name>A0A5C6FR58_9PLAN</name>
<evidence type="ECO:0000256" key="4">
    <source>
        <dbReference type="PROSITE-ProRule" id="PRU00335"/>
    </source>
</evidence>
<dbReference type="PROSITE" id="PS50977">
    <property type="entry name" value="HTH_TETR_2"/>
    <property type="match status" value="1"/>
</dbReference>
<dbReference type="SUPFAM" id="SSF48498">
    <property type="entry name" value="Tetracyclin repressor-like, C-terminal domain"/>
    <property type="match status" value="1"/>
</dbReference>
<dbReference type="OrthoDB" id="9812484at2"/>
<dbReference type="AlphaFoldDB" id="A0A5C6FR58"/>
<keyword evidence="3" id="KW-0804">Transcription</keyword>
<protein>
    <submittedName>
        <fullName evidence="6">Putative HTH-type transcriptional regulator YxaF</fullName>
    </submittedName>
</protein>
<gene>
    <name evidence="6" type="primary">yxaF</name>
    <name evidence="6" type="ORF">V7x_43460</name>
</gene>
<evidence type="ECO:0000313" key="6">
    <source>
        <dbReference type="EMBL" id="TWU62611.1"/>
    </source>
</evidence>
<dbReference type="EMBL" id="SJPZ01000002">
    <property type="protein sequence ID" value="TWU62611.1"/>
    <property type="molecule type" value="Genomic_DNA"/>
</dbReference>
<keyword evidence="2 4" id="KW-0238">DNA-binding</keyword>
<dbReference type="InterPro" id="IPR036271">
    <property type="entry name" value="Tet_transcr_reg_TetR-rel_C_sf"/>
</dbReference>
<feature type="DNA-binding region" description="H-T-H motif" evidence="4">
    <location>
        <begin position="29"/>
        <end position="48"/>
    </location>
</feature>
<keyword evidence="1" id="KW-0805">Transcription regulation</keyword>